<proteinExistence type="predicted"/>
<name>A0ABD2LB79_9BILA</name>
<dbReference type="AlphaFoldDB" id="A0ABD2LB79"/>
<reference evidence="1 2" key="1">
    <citation type="submission" date="2024-10" db="EMBL/GenBank/DDBJ databases">
        <authorList>
            <person name="Kim D."/>
        </authorList>
    </citation>
    <scope>NUCLEOTIDE SEQUENCE [LARGE SCALE GENOMIC DNA]</scope>
    <source>
        <strain evidence="1">BH-2024</strain>
    </source>
</reference>
<comment type="caution">
    <text evidence="1">The sequence shown here is derived from an EMBL/GenBank/DDBJ whole genome shotgun (WGS) entry which is preliminary data.</text>
</comment>
<organism evidence="1 2">
    <name type="scientific">Heterodera trifolii</name>
    <dbReference type="NCBI Taxonomy" id="157864"/>
    <lineage>
        <taxon>Eukaryota</taxon>
        <taxon>Metazoa</taxon>
        <taxon>Ecdysozoa</taxon>
        <taxon>Nematoda</taxon>
        <taxon>Chromadorea</taxon>
        <taxon>Rhabditida</taxon>
        <taxon>Tylenchina</taxon>
        <taxon>Tylenchomorpha</taxon>
        <taxon>Tylenchoidea</taxon>
        <taxon>Heteroderidae</taxon>
        <taxon>Heteroderinae</taxon>
        <taxon>Heterodera</taxon>
    </lineage>
</organism>
<dbReference type="EMBL" id="JBICBT010000476">
    <property type="protein sequence ID" value="KAL3112316.1"/>
    <property type="molecule type" value="Genomic_DNA"/>
</dbReference>
<dbReference type="SUPFAM" id="SSF52518">
    <property type="entry name" value="Thiamin diphosphate-binding fold (THDP-binding)"/>
    <property type="match status" value="1"/>
</dbReference>
<protein>
    <recommendedName>
        <fullName evidence="3">Thiamine pyrophosphate enzyme N-terminal TPP-binding domain-containing protein</fullName>
    </recommendedName>
</protein>
<evidence type="ECO:0008006" key="3">
    <source>
        <dbReference type="Google" id="ProtNLM"/>
    </source>
</evidence>
<evidence type="ECO:0000313" key="1">
    <source>
        <dbReference type="EMBL" id="KAL3112316.1"/>
    </source>
</evidence>
<gene>
    <name evidence="1" type="ORF">niasHT_012421</name>
</gene>
<keyword evidence="2" id="KW-1185">Reference proteome</keyword>
<dbReference type="Proteomes" id="UP001620626">
    <property type="component" value="Unassembled WGS sequence"/>
</dbReference>
<evidence type="ECO:0000313" key="2">
    <source>
        <dbReference type="Proteomes" id="UP001620626"/>
    </source>
</evidence>
<sequence>MCPCLLFFVLFIAALCLLISIKILRLTNLDTLFRVRDGLRSGKPFITALFRIDTESQRHGGELVAEVLKAHGVRELFTLCGGHISPILVACEQIGQQTKSISSPTNESDPKTNN</sequence>
<dbReference type="Gene3D" id="3.40.50.970">
    <property type="match status" value="1"/>
</dbReference>
<dbReference type="InterPro" id="IPR029061">
    <property type="entry name" value="THDP-binding"/>
</dbReference>
<accession>A0ABD2LB79</accession>